<evidence type="ECO:0000256" key="3">
    <source>
        <dbReference type="SAM" id="SignalP"/>
    </source>
</evidence>
<dbReference type="SMART" id="SM00327">
    <property type="entry name" value="VWA"/>
    <property type="match status" value="1"/>
</dbReference>
<dbReference type="Proteomes" id="UP000886860">
    <property type="component" value="Unassembled WGS sequence"/>
</dbReference>
<dbReference type="SUPFAM" id="SSF53300">
    <property type="entry name" value="vWA-like"/>
    <property type="match status" value="1"/>
</dbReference>
<feature type="domain" description="VWFA" evidence="5">
    <location>
        <begin position="117"/>
        <end position="291"/>
    </location>
</feature>
<dbReference type="InterPro" id="IPR028059">
    <property type="entry name" value="SWM_rpt"/>
</dbReference>
<evidence type="ECO:0000256" key="1">
    <source>
        <dbReference type="ARBA" id="ARBA00022729"/>
    </source>
</evidence>
<dbReference type="Pfam" id="PF00498">
    <property type="entry name" value="FHA"/>
    <property type="match status" value="1"/>
</dbReference>
<dbReference type="InterPro" id="IPR036465">
    <property type="entry name" value="vWFA_dom_sf"/>
</dbReference>
<organism evidence="6 7">
    <name type="scientific">Candidatus Caccovicinus merdipullorum</name>
    <dbReference type="NCBI Taxonomy" id="2840724"/>
    <lineage>
        <taxon>Bacteria</taxon>
        <taxon>Bacillati</taxon>
        <taxon>Bacillota</taxon>
        <taxon>Clostridia</taxon>
        <taxon>Eubacteriales</taxon>
        <taxon>Candidatus Caccovicinus</taxon>
    </lineage>
</organism>
<feature type="chain" id="PRO_5039587698" evidence="3">
    <location>
        <begin position="32"/>
        <end position="606"/>
    </location>
</feature>
<evidence type="ECO:0000256" key="2">
    <source>
        <dbReference type="SAM" id="Phobius"/>
    </source>
</evidence>
<dbReference type="CDD" id="cd00060">
    <property type="entry name" value="FHA"/>
    <property type="match status" value="1"/>
</dbReference>
<feature type="transmembrane region" description="Helical" evidence="2">
    <location>
        <begin position="448"/>
        <end position="468"/>
    </location>
</feature>
<dbReference type="SUPFAM" id="SSF49879">
    <property type="entry name" value="SMAD/FHA domain"/>
    <property type="match status" value="1"/>
</dbReference>
<dbReference type="Gene3D" id="3.40.50.410">
    <property type="entry name" value="von Willebrand factor, type A domain"/>
    <property type="match status" value="1"/>
</dbReference>
<dbReference type="EMBL" id="DVKS01000069">
    <property type="protein sequence ID" value="HIT41283.1"/>
    <property type="molecule type" value="Genomic_DNA"/>
</dbReference>
<dbReference type="Gene3D" id="2.60.40.1220">
    <property type="match status" value="1"/>
</dbReference>
<dbReference type="Pfam" id="PF13753">
    <property type="entry name" value="SWM_repeat"/>
    <property type="match status" value="1"/>
</dbReference>
<keyword evidence="2" id="KW-1133">Transmembrane helix</keyword>
<feature type="domain" description="FHA" evidence="4">
    <location>
        <begin position="534"/>
        <end position="583"/>
    </location>
</feature>
<proteinExistence type="predicted"/>
<keyword evidence="2" id="KW-0472">Membrane</keyword>
<reference evidence="6" key="2">
    <citation type="journal article" date="2021" name="PeerJ">
        <title>Extensive microbial diversity within the chicken gut microbiome revealed by metagenomics and culture.</title>
        <authorList>
            <person name="Gilroy R."/>
            <person name="Ravi A."/>
            <person name="Getino M."/>
            <person name="Pursley I."/>
            <person name="Horton D.L."/>
            <person name="Alikhan N.F."/>
            <person name="Baker D."/>
            <person name="Gharbi K."/>
            <person name="Hall N."/>
            <person name="Watson M."/>
            <person name="Adriaenssens E.M."/>
            <person name="Foster-Nyarko E."/>
            <person name="Jarju S."/>
            <person name="Secka A."/>
            <person name="Antonio M."/>
            <person name="Oren A."/>
            <person name="Chaudhuri R.R."/>
            <person name="La Ragione R."/>
            <person name="Hildebrand F."/>
            <person name="Pallen M.J."/>
        </authorList>
    </citation>
    <scope>NUCLEOTIDE SEQUENCE</scope>
    <source>
        <strain evidence="6">CHK123-3438</strain>
    </source>
</reference>
<accession>A0A9D1GHN7</accession>
<dbReference type="PANTHER" id="PTHR23308">
    <property type="entry name" value="NUCLEAR INHIBITOR OF PROTEIN PHOSPHATASE-1"/>
    <property type="match status" value="1"/>
</dbReference>
<feature type="signal peptide" evidence="3">
    <location>
        <begin position="1"/>
        <end position="31"/>
    </location>
</feature>
<dbReference type="InterPro" id="IPR008984">
    <property type="entry name" value="SMAD_FHA_dom_sf"/>
</dbReference>
<reference evidence="6" key="1">
    <citation type="submission" date="2020-10" db="EMBL/GenBank/DDBJ databases">
        <authorList>
            <person name="Gilroy R."/>
        </authorList>
    </citation>
    <scope>NUCLEOTIDE SEQUENCE</scope>
    <source>
        <strain evidence="6">CHK123-3438</strain>
    </source>
</reference>
<dbReference type="Pfam" id="PF00092">
    <property type="entry name" value="VWA"/>
    <property type="match status" value="1"/>
</dbReference>
<keyword evidence="2" id="KW-0812">Transmembrane</keyword>
<dbReference type="InterPro" id="IPR000253">
    <property type="entry name" value="FHA_dom"/>
</dbReference>
<dbReference type="SMART" id="SM00240">
    <property type="entry name" value="FHA"/>
    <property type="match status" value="1"/>
</dbReference>
<keyword evidence="1 3" id="KW-0732">Signal</keyword>
<comment type="caution">
    <text evidence="6">The sequence shown here is derived from an EMBL/GenBank/DDBJ whole genome shotgun (WGS) entry which is preliminary data.</text>
</comment>
<name>A0A9D1GHN7_9FIRM</name>
<evidence type="ECO:0000313" key="7">
    <source>
        <dbReference type="Proteomes" id="UP000886860"/>
    </source>
</evidence>
<dbReference type="AlphaFoldDB" id="A0A9D1GHN7"/>
<protein>
    <submittedName>
        <fullName evidence="6">FHA domain-containing protein</fullName>
    </submittedName>
</protein>
<dbReference type="Gene3D" id="2.60.200.20">
    <property type="match status" value="1"/>
</dbReference>
<evidence type="ECO:0000259" key="4">
    <source>
        <dbReference type="PROSITE" id="PS50006"/>
    </source>
</evidence>
<dbReference type="InterPro" id="IPR050923">
    <property type="entry name" value="Cell_Proc_Reg/RNA_Proc"/>
</dbReference>
<dbReference type="PROSITE" id="PS50006">
    <property type="entry name" value="FHA_DOMAIN"/>
    <property type="match status" value="1"/>
</dbReference>
<dbReference type="InterPro" id="IPR014755">
    <property type="entry name" value="Cu-Rt/internalin_Ig-like"/>
</dbReference>
<dbReference type="CDD" id="cd00198">
    <property type="entry name" value="vWFA"/>
    <property type="match status" value="1"/>
</dbReference>
<sequence>MGRGRRKKILSVLLSSGLLLASMTGGEDAWAASPVLSQSETAAAAQTEAALPVPSEGSVLEGAQGRIEQVYVNLPEAVMYGSGINTDELSGAEAYLAQEKLSLVKTGTFAELEEGICYYVLLDISGSIPDRYFAKVKEGIQNLQNSLGEKDKLILCAFGEEVTLAADGNQTPESMAGILAGLDNNDQKTLLFEGIDRAAALASGAEGEECRRKVLAVISDGEDIAVGKKMAAEAQETLKETGLPAYAFCIRDTATVNINSFGEFARTSGGDMITFQPDEGAQILTDLAARLHQDVYAEYKADTNIVTNQEETFSLRLADGRVLTRDVMNVYWIPDEEAPYLLSGTMAGDRQIKLTFSEAVTGLEAAANYQVSFGGEPVGVTGVAYDKEDETSVVLTLAEPLANGNYEIRCSNIVDVSMEKNSIEGSLDMAVTEIPEPEEVVEEEPADYTGVLFLVFAAVAALAVVLAVKFGKKKPEEKAKEIPEGGDHSVVALNSADSRQHISMDSRTPVIIQAVILVKGKNPAKTRWELNRSLIVGRASICDIFFDDAQMSRQHFCLEREGDSILISDLESTNGTSVNGIAIKKRRQLKPGDTIEAGSVKITVRW</sequence>
<gene>
    <name evidence="6" type="ORF">IAB60_04120</name>
</gene>
<dbReference type="PROSITE" id="PS50234">
    <property type="entry name" value="VWFA"/>
    <property type="match status" value="1"/>
</dbReference>
<dbReference type="InterPro" id="IPR002035">
    <property type="entry name" value="VWF_A"/>
</dbReference>
<evidence type="ECO:0000313" key="6">
    <source>
        <dbReference type="EMBL" id="HIT41283.1"/>
    </source>
</evidence>
<evidence type="ECO:0000259" key="5">
    <source>
        <dbReference type="PROSITE" id="PS50234"/>
    </source>
</evidence>